<dbReference type="AlphaFoldDB" id="A0AAJ0HS00"/>
<evidence type="ECO:0000313" key="2">
    <source>
        <dbReference type="Proteomes" id="UP001275084"/>
    </source>
</evidence>
<dbReference type="EMBL" id="JAUIQD010000002">
    <property type="protein sequence ID" value="KAK3360389.1"/>
    <property type="molecule type" value="Genomic_DNA"/>
</dbReference>
<accession>A0AAJ0HS00</accession>
<protein>
    <submittedName>
        <fullName evidence="1">Uncharacterized protein</fullName>
    </submittedName>
</protein>
<evidence type="ECO:0000313" key="1">
    <source>
        <dbReference type="EMBL" id="KAK3360389.1"/>
    </source>
</evidence>
<reference evidence="1" key="2">
    <citation type="submission" date="2023-06" db="EMBL/GenBank/DDBJ databases">
        <authorList>
            <consortium name="Lawrence Berkeley National Laboratory"/>
            <person name="Haridas S."/>
            <person name="Hensen N."/>
            <person name="Bonometti L."/>
            <person name="Westerberg I."/>
            <person name="Brannstrom I.O."/>
            <person name="Guillou S."/>
            <person name="Cros-Aarteil S."/>
            <person name="Calhoun S."/>
            <person name="Kuo A."/>
            <person name="Mondo S."/>
            <person name="Pangilinan J."/>
            <person name="Riley R."/>
            <person name="Labutti K."/>
            <person name="Andreopoulos B."/>
            <person name="Lipzen A."/>
            <person name="Chen C."/>
            <person name="Yanf M."/>
            <person name="Daum C."/>
            <person name="Ng V."/>
            <person name="Clum A."/>
            <person name="Steindorff A."/>
            <person name="Ohm R."/>
            <person name="Martin F."/>
            <person name="Silar P."/>
            <person name="Natvig D."/>
            <person name="Lalanne C."/>
            <person name="Gautier V."/>
            <person name="Ament-Velasquez S.L."/>
            <person name="Kruys A."/>
            <person name="Hutchinson M.I."/>
            <person name="Powell A.J."/>
            <person name="Barry K."/>
            <person name="Miller A.N."/>
            <person name="Grigoriev I.V."/>
            <person name="Debuchy R."/>
            <person name="Gladieux P."/>
            <person name="Thoren M.H."/>
            <person name="Johannesson H."/>
        </authorList>
    </citation>
    <scope>NUCLEOTIDE SEQUENCE</scope>
    <source>
        <strain evidence="1">CBS 955.72</strain>
    </source>
</reference>
<gene>
    <name evidence="1" type="ORF">B0T25DRAFT_129265</name>
</gene>
<proteinExistence type="predicted"/>
<reference evidence="1" key="1">
    <citation type="journal article" date="2023" name="Mol. Phylogenet. Evol.">
        <title>Genome-scale phylogeny and comparative genomics of the fungal order Sordariales.</title>
        <authorList>
            <person name="Hensen N."/>
            <person name="Bonometti L."/>
            <person name="Westerberg I."/>
            <person name="Brannstrom I.O."/>
            <person name="Guillou S."/>
            <person name="Cros-Aarteil S."/>
            <person name="Calhoun S."/>
            <person name="Haridas S."/>
            <person name="Kuo A."/>
            <person name="Mondo S."/>
            <person name="Pangilinan J."/>
            <person name="Riley R."/>
            <person name="LaButti K."/>
            <person name="Andreopoulos B."/>
            <person name="Lipzen A."/>
            <person name="Chen C."/>
            <person name="Yan M."/>
            <person name="Daum C."/>
            <person name="Ng V."/>
            <person name="Clum A."/>
            <person name="Steindorff A."/>
            <person name="Ohm R.A."/>
            <person name="Martin F."/>
            <person name="Silar P."/>
            <person name="Natvig D.O."/>
            <person name="Lalanne C."/>
            <person name="Gautier V."/>
            <person name="Ament-Velasquez S.L."/>
            <person name="Kruys A."/>
            <person name="Hutchinson M.I."/>
            <person name="Powell A.J."/>
            <person name="Barry K."/>
            <person name="Miller A.N."/>
            <person name="Grigoriev I.V."/>
            <person name="Debuchy R."/>
            <person name="Gladieux P."/>
            <person name="Hiltunen Thoren M."/>
            <person name="Johannesson H."/>
        </authorList>
    </citation>
    <scope>NUCLEOTIDE SEQUENCE</scope>
    <source>
        <strain evidence="1">CBS 955.72</strain>
    </source>
</reference>
<sequence>MEGNTAMAKCLPSDVQRRPDLPRKQVAIGLPPLMGCPFSARDRDGSGLKWQQVTGPKRRGLPVRAQCRGHSCAGDLDPRITGQSRPVFSDGAWMPRGRRRWRCAPHADGSQWPGREPVLDAGWLRRPAPRRSSTPAHWLDGDEFLDDGSSLPTKANMSSHRDPASPFLAAEFRTAPFLVENRHICSSALRLIHLTPGKVPQIIPESRILSLTCVIPPRDIFLVCLSPSRSRVSHRMPLKMSVAI</sequence>
<dbReference type="Proteomes" id="UP001275084">
    <property type="component" value="Unassembled WGS sequence"/>
</dbReference>
<comment type="caution">
    <text evidence="1">The sequence shown here is derived from an EMBL/GenBank/DDBJ whole genome shotgun (WGS) entry which is preliminary data.</text>
</comment>
<keyword evidence="2" id="KW-1185">Reference proteome</keyword>
<name>A0AAJ0HS00_9PEZI</name>
<organism evidence="1 2">
    <name type="scientific">Lasiosphaeria hispida</name>
    <dbReference type="NCBI Taxonomy" id="260671"/>
    <lineage>
        <taxon>Eukaryota</taxon>
        <taxon>Fungi</taxon>
        <taxon>Dikarya</taxon>
        <taxon>Ascomycota</taxon>
        <taxon>Pezizomycotina</taxon>
        <taxon>Sordariomycetes</taxon>
        <taxon>Sordariomycetidae</taxon>
        <taxon>Sordariales</taxon>
        <taxon>Lasiosphaeriaceae</taxon>
        <taxon>Lasiosphaeria</taxon>
    </lineage>
</organism>